<gene>
    <name evidence="2" type="ORF">B0I33_102107</name>
</gene>
<comment type="caution">
    <text evidence="2">The sequence shown here is derived from an EMBL/GenBank/DDBJ whole genome shotgun (WGS) entry which is preliminary data.</text>
</comment>
<dbReference type="Gene3D" id="1.10.357.10">
    <property type="entry name" value="Tetracycline Repressor, domain 2"/>
    <property type="match status" value="1"/>
</dbReference>
<dbReference type="EMBL" id="PVNH01000002">
    <property type="protein sequence ID" value="PRX49991.1"/>
    <property type="molecule type" value="Genomic_DNA"/>
</dbReference>
<dbReference type="InterPro" id="IPR041485">
    <property type="entry name" value="TetR_C_36"/>
</dbReference>
<name>A0A2T0M078_9PSEU</name>
<dbReference type="Proteomes" id="UP000238362">
    <property type="component" value="Unassembled WGS sequence"/>
</dbReference>
<organism evidence="2 3">
    <name type="scientific">Prauserella shujinwangii</name>
    <dbReference type="NCBI Taxonomy" id="1453103"/>
    <lineage>
        <taxon>Bacteria</taxon>
        <taxon>Bacillati</taxon>
        <taxon>Actinomycetota</taxon>
        <taxon>Actinomycetes</taxon>
        <taxon>Pseudonocardiales</taxon>
        <taxon>Pseudonocardiaceae</taxon>
        <taxon>Prauserella</taxon>
    </lineage>
</organism>
<dbReference type="InterPro" id="IPR036271">
    <property type="entry name" value="Tet_transcr_reg_TetR-rel_C_sf"/>
</dbReference>
<accession>A0A2T0M078</accession>
<dbReference type="InterPro" id="IPR009057">
    <property type="entry name" value="Homeodomain-like_sf"/>
</dbReference>
<dbReference type="Pfam" id="PF18598">
    <property type="entry name" value="TetR_C_36"/>
    <property type="match status" value="1"/>
</dbReference>
<evidence type="ECO:0000313" key="3">
    <source>
        <dbReference type="Proteomes" id="UP000238362"/>
    </source>
</evidence>
<evidence type="ECO:0000313" key="2">
    <source>
        <dbReference type="EMBL" id="PRX49991.1"/>
    </source>
</evidence>
<feature type="domain" description="QsdR TetR regulatory C-terminal" evidence="1">
    <location>
        <begin position="70"/>
        <end position="180"/>
    </location>
</feature>
<sequence length="182" mass="20429">MTVDDRAFEVARRWFLRGKRLDMRELAAETGMSRATLFRKVGNRDRLLGEILWSLAEPVFERRYRARRDSGAALVARTVGEFVEVVDADEAFRTFLRTEPERALRVLTTKASVVQRRTIAKLAEVLEAEVASGALNPPLPVPDLAYLIVRIAESFLYTDIIIGEQPDAAKARQAVAALLRGC</sequence>
<dbReference type="SUPFAM" id="SSF46689">
    <property type="entry name" value="Homeodomain-like"/>
    <property type="match status" value="1"/>
</dbReference>
<protein>
    <recommendedName>
        <fullName evidence="1">QsdR TetR regulatory C-terminal domain-containing protein</fullName>
    </recommendedName>
</protein>
<dbReference type="SUPFAM" id="SSF48498">
    <property type="entry name" value="Tetracyclin repressor-like, C-terminal domain"/>
    <property type="match status" value="1"/>
</dbReference>
<reference evidence="2 3" key="1">
    <citation type="submission" date="2018-03" db="EMBL/GenBank/DDBJ databases">
        <title>Genomic Encyclopedia of Type Strains, Phase III (KMG-III): the genomes of soil and plant-associated and newly described type strains.</title>
        <authorList>
            <person name="Whitman W."/>
        </authorList>
    </citation>
    <scope>NUCLEOTIDE SEQUENCE [LARGE SCALE GENOMIC DNA]</scope>
    <source>
        <strain evidence="2 3">CGMCC 4.7125</strain>
    </source>
</reference>
<keyword evidence="3" id="KW-1185">Reference proteome</keyword>
<dbReference type="RefSeq" id="WP_342750048.1">
    <property type="nucleotide sequence ID" value="NZ_PVNH01000002.1"/>
</dbReference>
<dbReference type="AlphaFoldDB" id="A0A2T0M078"/>
<evidence type="ECO:0000259" key="1">
    <source>
        <dbReference type="Pfam" id="PF18598"/>
    </source>
</evidence>
<proteinExistence type="predicted"/>